<dbReference type="InterPro" id="IPR010652">
    <property type="entry name" value="DUF1232"/>
</dbReference>
<evidence type="ECO:0000256" key="1">
    <source>
        <dbReference type="ARBA" id="ARBA00004127"/>
    </source>
</evidence>
<dbReference type="GO" id="GO:0032259">
    <property type="term" value="P:methylation"/>
    <property type="evidence" value="ECO:0007669"/>
    <property type="project" value="UniProtKB-KW"/>
</dbReference>
<evidence type="ECO:0000259" key="6">
    <source>
        <dbReference type="Pfam" id="PF06803"/>
    </source>
</evidence>
<protein>
    <submittedName>
        <fullName evidence="7">Methyltransferase type 11</fullName>
    </submittedName>
</protein>
<evidence type="ECO:0000313" key="7">
    <source>
        <dbReference type="EMBL" id="PQD93912.1"/>
    </source>
</evidence>
<dbReference type="RefSeq" id="WP_104850746.1">
    <property type="nucleotide sequence ID" value="NZ_PKOZ01000018.1"/>
</dbReference>
<comment type="caution">
    <text evidence="7">The sequence shown here is derived from an EMBL/GenBank/DDBJ whole genome shotgun (WGS) entry which is preliminary data.</text>
</comment>
<name>A0A2S7MVT0_9BACI</name>
<keyword evidence="4 5" id="KW-0472">Membrane</keyword>
<evidence type="ECO:0000256" key="2">
    <source>
        <dbReference type="ARBA" id="ARBA00022692"/>
    </source>
</evidence>
<dbReference type="AlphaFoldDB" id="A0A2S7MVT0"/>
<keyword evidence="7" id="KW-0808">Transferase</keyword>
<reference evidence="7 8" key="1">
    <citation type="submission" date="2017-12" db="EMBL/GenBank/DDBJ databases">
        <title>Taxonomic description and draft genome of Pradoshia cofamensis Gen. nov., sp. nov., a thermotolerant bacillale isolated from anterior gut of earthworm Eisenia fetida.</title>
        <authorList>
            <person name="Saha T."/>
            <person name="Chakraborty R."/>
        </authorList>
    </citation>
    <scope>NUCLEOTIDE SEQUENCE [LARGE SCALE GENOMIC DNA]</scope>
    <source>
        <strain evidence="7 8">EAG3</strain>
    </source>
</reference>
<keyword evidence="3 5" id="KW-1133">Transmembrane helix</keyword>
<evidence type="ECO:0000256" key="5">
    <source>
        <dbReference type="SAM" id="Phobius"/>
    </source>
</evidence>
<feature type="transmembrane region" description="Helical" evidence="5">
    <location>
        <begin position="74"/>
        <end position="93"/>
    </location>
</feature>
<proteinExistence type="predicted"/>
<organism evidence="7 8">
    <name type="scientific">Pradoshia eiseniae</name>
    <dbReference type="NCBI Taxonomy" id="2064768"/>
    <lineage>
        <taxon>Bacteria</taxon>
        <taxon>Bacillati</taxon>
        <taxon>Bacillota</taxon>
        <taxon>Bacilli</taxon>
        <taxon>Bacillales</taxon>
        <taxon>Bacillaceae</taxon>
        <taxon>Pradoshia</taxon>
    </lineage>
</organism>
<dbReference type="GO" id="GO:0008168">
    <property type="term" value="F:methyltransferase activity"/>
    <property type="evidence" value="ECO:0007669"/>
    <property type="project" value="UniProtKB-KW"/>
</dbReference>
<evidence type="ECO:0000256" key="3">
    <source>
        <dbReference type="ARBA" id="ARBA00022989"/>
    </source>
</evidence>
<sequence>MAKETKEPKESFSLGKYLEKAKSYLGNTEKSNELLDSADKKSAKNRTHLEGVWEPLQLLFGMFRSYAKKEYTEIPTRSILAIIAAILYFVTPIDVIPDILFGLGFADDAAVIAFTVKQIQDDLEKYKLWSEKQTITIEPEQQEEPNESEKL</sequence>
<accession>A0A2S7MVT0</accession>
<feature type="domain" description="DUF1232" evidence="6">
    <location>
        <begin position="79"/>
        <end position="114"/>
    </location>
</feature>
<comment type="subcellular location">
    <subcellularLocation>
        <location evidence="1">Endomembrane system</location>
        <topology evidence="1">Multi-pass membrane protein</topology>
    </subcellularLocation>
</comment>
<keyword evidence="8" id="KW-1185">Reference proteome</keyword>
<keyword evidence="7" id="KW-0489">Methyltransferase</keyword>
<dbReference type="Proteomes" id="UP000239663">
    <property type="component" value="Unassembled WGS sequence"/>
</dbReference>
<dbReference type="EMBL" id="PKOZ01000018">
    <property type="protein sequence ID" value="PQD93912.1"/>
    <property type="molecule type" value="Genomic_DNA"/>
</dbReference>
<dbReference type="Pfam" id="PF06803">
    <property type="entry name" value="DUF1232"/>
    <property type="match status" value="1"/>
</dbReference>
<evidence type="ECO:0000313" key="8">
    <source>
        <dbReference type="Proteomes" id="UP000239663"/>
    </source>
</evidence>
<evidence type="ECO:0000256" key="4">
    <source>
        <dbReference type="ARBA" id="ARBA00023136"/>
    </source>
</evidence>
<gene>
    <name evidence="7" type="ORF">CYL18_17295</name>
</gene>
<dbReference type="OrthoDB" id="9793277at2"/>
<keyword evidence="2 5" id="KW-0812">Transmembrane</keyword>
<dbReference type="GO" id="GO:0012505">
    <property type="term" value="C:endomembrane system"/>
    <property type="evidence" value="ECO:0007669"/>
    <property type="project" value="UniProtKB-SubCell"/>
</dbReference>